<evidence type="ECO:0000313" key="2">
    <source>
        <dbReference type="EMBL" id="PFG32056.1"/>
    </source>
</evidence>
<sequence>MTSRTAPLALALTLVAGAALAGCAPSQSKSDACDIFSSADLALVDAITSSSGSLIDDPATARDDLDDAVSTFAKDVSSISHPEVKTSVDAMTDALKDFNSQFGDAAEAAAENPESVDNQALSESLNAAEKAEAGVVTACNS</sequence>
<protein>
    <submittedName>
        <fullName evidence="2">Uncharacterized protein</fullName>
    </submittedName>
</protein>
<keyword evidence="1" id="KW-0732">Signal</keyword>
<feature type="chain" id="PRO_5038683855" evidence="1">
    <location>
        <begin position="22"/>
        <end position="141"/>
    </location>
</feature>
<evidence type="ECO:0000313" key="3">
    <source>
        <dbReference type="Proteomes" id="UP000221369"/>
    </source>
</evidence>
<keyword evidence="3" id="KW-1185">Reference proteome</keyword>
<gene>
    <name evidence="2" type="ORF">ATJ78_3040</name>
</gene>
<dbReference type="RefSeq" id="WP_098408991.1">
    <property type="nucleotide sequence ID" value="NZ_PDJE01000001.1"/>
</dbReference>
<proteinExistence type="predicted"/>
<feature type="signal peptide" evidence="1">
    <location>
        <begin position="1"/>
        <end position="21"/>
    </location>
</feature>
<comment type="caution">
    <text evidence="2">The sequence shown here is derived from an EMBL/GenBank/DDBJ whole genome shotgun (WGS) entry which is preliminary data.</text>
</comment>
<dbReference type="AlphaFoldDB" id="A0A2A9E091"/>
<accession>A0A2A9E091</accession>
<dbReference type="Proteomes" id="UP000221369">
    <property type="component" value="Unassembled WGS sequence"/>
</dbReference>
<name>A0A2A9E091_9MICO</name>
<reference evidence="2 3" key="1">
    <citation type="submission" date="2017-10" db="EMBL/GenBank/DDBJ databases">
        <title>Sequencing the genomes of 1000 actinobacteria strains.</title>
        <authorList>
            <person name="Klenk H.-P."/>
        </authorList>
    </citation>
    <scope>NUCLEOTIDE SEQUENCE [LARGE SCALE GENOMIC DNA]</scope>
    <source>
        <strain evidence="2 3">DSM 21798</strain>
    </source>
</reference>
<dbReference type="PROSITE" id="PS51257">
    <property type="entry name" value="PROKAR_LIPOPROTEIN"/>
    <property type="match status" value="1"/>
</dbReference>
<organism evidence="2 3">
    <name type="scientific">Paramicrobacterium agarici</name>
    <dbReference type="NCBI Taxonomy" id="630514"/>
    <lineage>
        <taxon>Bacteria</taxon>
        <taxon>Bacillati</taxon>
        <taxon>Actinomycetota</taxon>
        <taxon>Actinomycetes</taxon>
        <taxon>Micrococcales</taxon>
        <taxon>Microbacteriaceae</taxon>
        <taxon>Paramicrobacterium</taxon>
    </lineage>
</organism>
<dbReference type="EMBL" id="PDJE01000001">
    <property type="protein sequence ID" value="PFG32056.1"/>
    <property type="molecule type" value="Genomic_DNA"/>
</dbReference>
<evidence type="ECO:0000256" key="1">
    <source>
        <dbReference type="SAM" id="SignalP"/>
    </source>
</evidence>